<feature type="region of interest" description="Disordered" evidence="1">
    <location>
        <begin position="74"/>
        <end position="101"/>
    </location>
</feature>
<accession>A0A4R6FQX1</accession>
<dbReference type="AlphaFoldDB" id="A0A4R6FQX1"/>
<name>A0A4R6FQX1_9SPHN</name>
<protein>
    <submittedName>
        <fullName evidence="2">Conjugative transfer protein TraD</fullName>
    </submittedName>
</protein>
<dbReference type="Proteomes" id="UP000295493">
    <property type="component" value="Unassembled WGS sequence"/>
</dbReference>
<comment type="caution">
    <text evidence="2">The sequence shown here is derived from an EMBL/GenBank/DDBJ whole genome shotgun (WGS) entry which is preliminary data.</text>
</comment>
<organism evidence="2 3">
    <name type="scientific">Stakelama pacifica</name>
    <dbReference type="NCBI Taxonomy" id="517720"/>
    <lineage>
        <taxon>Bacteria</taxon>
        <taxon>Pseudomonadati</taxon>
        <taxon>Pseudomonadota</taxon>
        <taxon>Alphaproteobacteria</taxon>
        <taxon>Sphingomonadales</taxon>
        <taxon>Sphingomonadaceae</taxon>
        <taxon>Stakelama</taxon>
    </lineage>
</organism>
<dbReference type="EMBL" id="SNWD01000004">
    <property type="protein sequence ID" value="TDN83520.1"/>
    <property type="molecule type" value="Genomic_DNA"/>
</dbReference>
<proteinExistence type="predicted"/>
<feature type="compositionally biased region" description="Low complexity" evidence="1">
    <location>
        <begin position="83"/>
        <end position="101"/>
    </location>
</feature>
<evidence type="ECO:0000313" key="2">
    <source>
        <dbReference type="EMBL" id="TDN83520.1"/>
    </source>
</evidence>
<dbReference type="Pfam" id="PF06412">
    <property type="entry name" value="TraD"/>
    <property type="match status" value="1"/>
</dbReference>
<keyword evidence="3" id="KW-1185">Reference proteome</keyword>
<dbReference type="RefSeq" id="WP_133495088.1">
    <property type="nucleotide sequence ID" value="NZ_BMLU01000004.1"/>
</dbReference>
<sequence>MRKVRDFDAELKALNDRAKLLKQRKIQQFGELIEATGADVLEPDLLAGALLAVVAETDKAVMTKWSARGAQFFRDTSRRSSRRAGGNSASGKAAEAGTEPA</sequence>
<dbReference type="InterPro" id="IPR009444">
    <property type="entry name" value="Conjugal_tfr_TraD_a-type"/>
</dbReference>
<gene>
    <name evidence="2" type="ORF">EV664_1043</name>
</gene>
<evidence type="ECO:0000256" key="1">
    <source>
        <dbReference type="SAM" id="MobiDB-lite"/>
    </source>
</evidence>
<evidence type="ECO:0000313" key="3">
    <source>
        <dbReference type="Proteomes" id="UP000295493"/>
    </source>
</evidence>
<reference evidence="2 3" key="1">
    <citation type="submission" date="2019-03" db="EMBL/GenBank/DDBJ databases">
        <title>Genomic Encyclopedia of Type Strains, Phase IV (KMG-IV): sequencing the most valuable type-strain genomes for metagenomic binning, comparative biology and taxonomic classification.</title>
        <authorList>
            <person name="Goeker M."/>
        </authorList>
    </citation>
    <scope>NUCLEOTIDE SEQUENCE [LARGE SCALE GENOMIC DNA]</scope>
    <source>
        <strain evidence="2 3">DSM 25059</strain>
    </source>
</reference>
<dbReference type="OrthoDB" id="7284210at2"/>